<proteinExistence type="predicted"/>
<organism evidence="2 3">
    <name type="scientific">Punica granatum</name>
    <name type="common">Pomegranate</name>
    <dbReference type="NCBI Taxonomy" id="22663"/>
    <lineage>
        <taxon>Eukaryota</taxon>
        <taxon>Viridiplantae</taxon>
        <taxon>Streptophyta</taxon>
        <taxon>Embryophyta</taxon>
        <taxon>Tracheophyta</taxon>
        <taxon>Spermatophyta</taxon>
        <taxon>Magnoliopsida</taxon>
        <taxon>eudicotyledons</taxon>
        <taxon>Gunneridae</taxon>
        <taxon>Pentapetalae</taxon>
        <taxon>rosids</taxon>
        <taxon>malvids</taxon>
        <taxon>Myrtales</taxon>
        <taxon>Lythraceae</taxon>
        <taxon>Punica</taxon>
    </lineage>
</organism>
<accession>A0A218WT02</accession>
<reference evidence="3" key="1">
    <citation type="journal article" date="2017" name="Plant J.">
        <title>The pomegranate (Punica granatum L.) genome and the genomics of punicalagin biosynthesis.</title>
        <authorList>
            <person name="Qin G."/>
            <person name="Xu C."/>
            <person name="Ming R."/>
            <person name="Tang H."/>
            <person name="Guyot R."/>
            <person name="Kramer E.M."/>
            <person name="Hu Y."/>
            <person name="Yi X."/>
            <person name="Qi Y."/>
            <person name="Xu X."/>
            <person name="Gao Z."/>
            <person name="Pan H."/>
            <person name="Jian J."/>
            <person name="Tian Y."/>
            <person name="Yue Z."/>
            <person name="Xu Y."/>
        </authorList>
    </citation>
    <scope>NUCLEOTIDE SEQUENCE [LARGE SCALE GENOMIC DNA]</scope>
    <source>
        <strain evidence="3">cv. Dabenzi</strain>
    </source>
</reference>
<evidence type="ECO:0000313" key="3">
    <source>
        <dbReference type="Proteomes" id="UP000197138"/>
    </source>
</evidence>
<gene>
    <name evidence="2" type="ORF">CDL15_Pgr021057</name>
</gene>
<feature type="compositionally biased region" description="Polar residues" evidence="1">
    <location>
        <begin position="20"/>
        <end position="43"/>
    </location>
</feature>
<evidence type="ECO:0000313" key="2">
    <source>
        <dbReference type="EMBL" id="OWM75341.1"/>
    </source>
</evidence>
<dbReference type="AlphaFoldDB" id="A0A218WT02"/>
<comment type="caution">
    <text evidence="2">The sequence shown here is derived from an EMBL/GenBank/DDBJ whole genome shotgun (WGS) entry which is preliminary data.</text>
</comment>
<feature type="region of interest" description="Disordered" evidence="1">
    <location>
        <begin position="19"/>
        <end position="61"/>
    </location>
</feature>
<protein>
    <submittedName>
        <fullName evidence="2">Uncharacterized protein</fullName>
    </submittedName>
</protein>
<name>A0A218WT02_PUNGR</name>
<evidence type="ECO:0000256" key="1">
    <source>
        <dbReference type="SAM" id="MobiDB-lite"/>
    </source>
</evidence>
<feature type="compositionally biased region" description="Low complexity" evidence="1">
    <location>
        <begin position="47"/>
        <end position="61"/>
    </location>
</feature>
<dbReference type="EMBL" id="MTKT01003257">
    <property type="protein sequence ID" value="OWM75341.1"/>
    <property type="molecule type" value="Genomic_DNA"/>
</dbReference>
<sequence>MTLAQGGVSVGVASCKEEQGQQVSNSFRGRESGYNSLTTSGARGTSKKLSPTTTTSSPYYSNSWEDKDGERWHLAPLWLGARVDDITKDFEKDPGLVLAINMALPLAVPSPRLRICGKTIMQVHRPIVVDGQAVVLCVKPDLKTVTRLISAESENHGWFTRKGGYDSPLVAWMAVVLSMHGEQVVLRMLICRSSASPLGWSCDLSKADLAIGWLCVWSVGDRPLCWGSSVIPEADVL</sequence>
<dbReference type="Proteomes" id="UP000197138">
    <property type="component" value="Unassembled WGS sequence"/>
</dbReference>